<gene>
    <name evidence="3" type="ORF">OLEA9_A047166</name>
</gene>
<dbReference type="Gramene" id="OE9A047166T2">
    <property type="protein sequence ID" value="OE9A047166C2"/>
    <property type="gene ID" value="OE9A047166"/>
</dbReference>
<dbReference type="OrthoDB" id="684301at2759"/>
<name>A0A8S0TME1_OLEEU</name>
<feature type="domain" description="Aminotransferase-like plant mobile" evidence="2">
    <location>
        <begin position="120"/>
        <end position="180"/>
    </location>
</feature>
<comment type="caution">
    <text evidence="3">The sequence shown here is derived from an EMBL/GenBank/DDBJ whole genome shotgun (WGS) entry which is preliminary data.</text>
</comment>
<proteinExistence type="predicted"/>
<dbReference type="InterPro" id="IPR044824">
    <property type="entry name" value="MAIN-like"/>
</dbReference>
<dbReference type="PANTHER" id="PTHR46033:SF1">
    <property type="entry name" value="PROTEIN MAIN-LIKE 2"/>
    <property type="match status" value="1"/>
</dbReference>
<evidence type="ECO:0000313" key="3">
    <source>
        <dbReference type="EMBL" id="CAA3005966.1"/>
    </source>
</evidence>
<evidence type="ECO:0000259" key="2">
    <source>
        <dbReference type="Pfam" id="PF10536"/>
    </source>
</evidence>
<dbReference type="AlphaFoldDB" id="A0A8S0TME1"/>
<keyword evidence="1" id="KW-0175">Coiled coil</keyword>
<dbReference type="EMBL" id="CACTIH010007254">
    <property type="protein sequence ID" value="CAA3005966.1"/>
    <property type="molecule type" value="Genomic_DNA"/>
</dbReference>
<accession>A0A8S0TME1</accession>
<evidence type="ECO:0000313" key="4">
    <source>
        <dbReference type="Proteomes" id="UP000594638"/>
    </source>
</evidence>
<dbReference type="GO" id="GO:0010073">
    <property type="term" value="P:meristem maintenance"/>
    <property type="evidence" value="ECO:0007669"/>
    <property type="project" value="InterPro"/>
</dbReference>
<feature type="coiled-coil region" evidence="1">
    <location>
        <begin position="356"/>
        <end position="421"/>
    </location>
</feature>
<dbReference type="PANTHER" id="PTHR46033">
    <property type="entry name" value="PROTEIN MAIN-LIKE 2"/>
    <property type="match status" value="1"/>
</dbReference>
<reference evidence="3 4" key="1">
    <citation type="submission" date="2019-12" db="EMBL/GenBank/DDBJ databases">
        <authorList>
            <person name="Alioto T."/>
            <person name="Alioto T."/>
            <person name="Gomez Garrido J."/>
        </authorList>
    </citation>
    <scope>NUCLEOTIDE SEQUENCE [LARGE SCALE GENOMIC DNA]</scope>
</reference>
<sequence length="447" mass="51285">MKNPSRRSSILPKEKGKKVFSTRFSLPSFVKHVNKLTESQKEALNRIGFGYLLLIPNQLLCKNILVELMDKWNPKKCTFTLPPGEITITLLDVALILGLHKDVFVIHVWNFTFPEFKWKAVLEDLYNWLCKRKEKNVQYIGGCLILLQIWLYEHVHNARPKSLDNTLRFPRICRWGNSRSHLGHCLKVKELDANQISWKLELTAEESEIEIIKELLAAQSERIAHHVDQSCSPGDSLSSGSDMVINYGSSEQKAISNSESEVEIVGEVCEPKERFSNQLSIVSTDHIESPSTSCHVLNDRKEQIEHSHTLPSNFTSIIVSDDDEDDLEERNRSLEIEHSRTLPSNFTFILVSDDDEDDLEERNRSLGKQNVELKEEICNLKKEIEFLSNKLECSSMVEDQNVKLRKEVENLRHENKVLTSSTQKLVARLESIVFEDHGVGIGDQIIE</sequence>
<organism evidence="3 4">
    <name type="scientific">Olea europaea subsp. europaea</name>
    <dbReference type="NCBI Taxonomy" id="158383"/>
    <lineage>
        <taxon>Eukaryota</taxon>
        <taxon>Viridiplantae</taxon>
        <taxon>Streptophyta</taxon>
        <taxon>Embryophyta</taxon>
        <taxon>Tracheophyta</taxon>
        <taxon>Spermatophyta</taxon>
        <taxon>Magnoliopsida</taxon>
        <taxon>eudicotyledons</taxon>
        <taxon>Gunneridae</taxon>
        <taxon>Pentapetalae</taxon>
        <taxon>asterids</taxon>
        <taxon>lamiids</taxon>
        <taxon>Lamiales</taxon>
        <taxon>Oleaceae</taxon>
        <taxon>Oleeae</taxon>
        <taxon>Olea</taxon>
    </lineage>
</organism>
<protein>
    <recommendedName>
        <fullName evidence="2">Aminotransferase-like plant mobile domain-containing protein</fullName>
    </recommendedName>
</protein>
<dbReference type="Pfam" id="PF10536">
    <property type="entry name" value="PMD"/>
    <property type="match status" value="1"/>
</dbReference>
<dbReference type="InterPro" id="IPR019557">
    <property type="entry name" value="AminoTfrase-like_pln_mobile"/>
</dbReference>
<evidence type="ECO:0000256" key="1">
    <source>
        <dbReference type="SAM" id="Coils"/>
    </source>
</evidence>
<keyword evidence="4" id="KW-1185">Reference proteome</keyword>
<dbReference type="Proteomes" id="UP000594638">
    <property type="component" value="Unassembled WGS sequence"/>
</dbReference>